<reference evidence="1 2" key="1">
    <citation type="journal article" date="2016" name="Nat. Commun.">
        <title>Thousands of microbial genomes shed light on interconnected biogeochemical processes in an aquifer system.</title>
        <authorList>
            <person name="Anantharaman K."/>
            <person name="Brown C.T."/>
            <person name="Hug L.A."/>
            <person name="Sharon I."/>
            <person name="Castelle C.J."/>
            <person name="Probst A.J."/>
            <person name="Thomas B.C."/>
            <person name="Singh A."/>
            <person name="Wilkins M.J."/>
            <person name="Karaoz U."/>
            <person name="Brodie E.L."/>
            <person name="Williams K.H."/>
            <person name="Hubbard S.S."/>
            <person name="Banfield J.F."/>
        </authorList>
    </citation>
    <scope>NUCLEOTIDE SEQUENCE [LARGE SCALE GENOMIC DNA]</scope>
</reference>
<sequence>MKRYQVYLNQNSVSVLDDFEKISSISRSKVIRQAIDRLAEQLVRVVDDQRSQNKEYILDTLNGFVDLKINKKTNFAQEVDEIYFSD</sequence>
<dbReference type="Proteomes" id="UP000178859">
    <property type="component" value="Unassembled WGS sequence"/>
</dbReference>
<comment type="caution">
    <text evidence="1">The sequence shown here is derived from an EMBL/GenBank/DDBJ whole genome shotgun (WGS) entry which is preliminary data.</text>
</comment>
<organism evidence="1 2">
    <name type="scientific">Candidatus Daviesbacteria bacterium RIFCSPLOWO2_02_FULL_36_7</name>
    <dbReference type="NCBI Taxonomy" id="1797792"/>
    <lineage>
        <taxon>Bacteria</taxon>
        <taxon>Candidatus Daviesiibacteriota</taxon>
    </lineage>
</organism>
<evidence type="ECO:0000313" key="2">
    <source>
        <dbReference type="Proteomes" id="UP000178859"/>
    </source>
</evidence>
<proteinExistence type="predicted"/>
<gene>
    <name evidence="1" type="ORF">A3I48_04175</name>
</gene>
<evidence type="ECO:0000313" key="1">
    <source>
        <dbReference type="EMBL" id="OGE64937.1"/>
    </source>
</evidence>
<evidence type="ECO:0008006" key="3">
    <source>
        <dbReference type="Google" id="ProtNLM"/>
    </source>
</evidence>
<dbReference type="AlphaFoldDB" id="A0A1F5MHS5"/>
<name>A0A1F5MHS5_9BACT</name>
<dbReference type="EMBL" id="MFDT01000017">
    <property type="protein sequence ID" value="OGE64937.1"/>
    <property type="molecule type" value="Genomic_DNA"/>
</dbReference>
<protein>
    <recommendedName>
        <fullName evidence="3">Ribbon-helix-helix protein CopG domain-containing protein</fullName>
    </recommendedName>
</protein>
<accession>A0A1F5MHS5</accession>